<dbReference type="RefSeq" id="WP_011995080.1">
    <property type="nucleotide sequence ID" value="NC_009719.1"/>
</dbReference>
<dbReference type="CDD" id="cd07138">
    <property type="entry name" value="ALDH_CddD_SSP0762"/>
    <property type="match status" value="1"/>
</dbReference>
<comment type="similarity">
    <text evidence="1">Belongs to the aldehyde dehydrogenase family.</text>
</comment>
<dbReference type="STRING" id="402881.Plav_0166"/>
<dbReference type="PANTHER" id="PTHR42804">
    <property type="entry name" value="ALDEHYDE DEHYDROGENASE"/>
    <property type="match status" value="1"/>
</dbReference>
<evidence type="ECO:0000256" key="3">
    <source>
        <dbReference type="ARBA" id="ARBA00023097"/>
    </source>
</evidence>
<accession>A7HPF6</accession>
<dbReference type="OrthoDB" id="9812625at2"/>
<evidence type="ECO:0000313" key="6">
    <source>
        <dbReference type="Proteomes" id="UP000006377"/>
    </source>
</evidence>
<dbReference type="eggNOG" id="COG1012">
    <property type="taxonomic scope" value="Bacteria"/>
</dbReference>
<dbReference type="Pfam" id="PF00171">
    <property type="entry name" value="Aldedh"/>
    <property type="match status" value="1"/>
</dbReference>
<feature type="domain" description="Aldehyde dehydrogenase" evidence="4">
    <location>
        <begin position="13"/>
        <end position="470"/>
    </location>
</feature>
<evidence type="ECO:0000256" key="2">
    <source>
        <dbReference type="ARBA" id="ARBA00023002"/>
    </source>
</evidence>
<dbReference type="HOGENOM" id="CLU_005391_0_0_5"/>
<dbReference type="PANTHER" id="PTHR42804:SF1">
    <property type="entry name" value="ALDEHYDE DEHYDROGENASE-RELATED"/>
    <property type="match status" value="1"/>
</dbReference>
<dbReference type="InterPro" id="IPR016162">
    <property type="entry name" value="Ald_DH_N"/>
</dbReference>
<dbReference type="InterPro" id="IPR016161">
    <property type="entry name" value="Ald_DH/histidinol_DH"/>
</dbReference>
<evidence type="ECO:0000259" key="4">
    <source>
        <dbReference type="Pfam" id="PF00171"/>
    </source>
</evidence>
<dbReference type="Gene3D" id="3.40.605.10">
    <property type="entry name" value="Aldehyde Dehydrogenase, Chain A, domain 1"/>
    <property type="match status" value="1"/>
</dbReference>
<dbReference type="EMBL" id="CP000774">
    <property type="protein sequence ID" value="ABS61789.1"/>
    <property type="molecule type" value="Genomic_DNA"/>
</dbReference>
<organism evidence="5 6">
    <name type="scientific">Parvibaculum lavamentivorans (strain DS-1 / DSM 13023 / NCIMB 13966)</name>
    <dbReference type="NCBI Taxonomy" id="402881"/>
    <lineage>
        <taxon>Bacteria</taxon>
        <taxon>Pseudomonadati</taxon>
        <taxon>Pseudomonadota</taxon>
        <taxon>Alphaproteobacteria</taxon>
        <taxon>Hyphomicrobiales</taxon>
        <taxon>Parvibaculaceae</taxon>
        <taxon>Parvibaculum</taxon>
    </lineage>
</organism>
<dbReference type="FunFam" id="3.40.309.10:FF:000012">
    <property type="entry name" value="Betaine aldehyde dehydrogenase"/>
    <property type="match status" value="1"/>
</dbReference>
<keyword evidence="6" id="KW-1185">Reference proteome</keyword>
<proteinExistence type="inferred from homology"/>
<protein>
    <submittedName>
        <fullName evidence="5">Aldehyde dehydrogenase</fullName>
    </submittedName>
</protein>
<dbReference type="AlphaFoldDB" id="A7HPF6"/>
<dbReference type="Gene3D" id="3.40.309.10">
    <property type="entry name" value="Aldehyde Dehydrogenase, Chain A, domain 2"/>
    <property type="match status" value="1"/>
</dbReference>
<sequence>MKVFDRYFIGGEWVDAPSRARQKLFNPATDTPYGEIALGTAKDVDAAVRVASEAFTSFSETTVAERLALLKRILNIYERRRPEIAGAITVEMGAPRRLSREAQAAAGSDHLRAAIEALEEFQIERPLSGGVLRREPVGVCGLITPWNWPMNQIAGKVAPAIAAGCTMVLKASELTPMSAVLFAEILEEAGVPKGVFNLLHGEGRTVGAAIATHPLIDMVSFTGSTAAGVQVAINAAPTVKRVTQELGGKSPNILLRDADFDVAVRQAVEACMENSGQSCNAPTRLIVPSDRHDEIAERAEEAAKALRVGDPENEETDLGPVVSRAHLKRVRNYIEVGQQEGAILIAGGAEPIDDLPPGYFVKPTVFAHVTPDMTIAREEIFGPVLSILSYDDEEEAVRIANDTPYGLAAYVSSQDREHAIAIARRLRAGQVHVNMTIPGADMPFGGFRQSGNGREGGIFGIEDFTEIKAIALP</sequence>
<dbReference type="Proteomes" id="UP000006377">
    <property type="component" value="Chromosome"/>
</dbReference>
<dbReference type="InterPro" id="IPR016163">
    <property type="entry name" value="Ald_DH_C"/>
</dbReference>
<dbReference type="KEGG" id="pla:Plav_0166"/>
<dbReference type="InterPro" id="IPR015590">
    <property type="entry name" value="Aldehyde_DH_dom"/>
</dbReference>
<gene>
    <name evidence="5" type="ordered locus">Plav_0166</name>
</gene>
<dbReference type="SUPFAM" id="SSF53720">
    <property type="entry name" value="ALDH-like"/>
    <property type="match status" value="1"/>
</dbReference>
<reference evidence="5 6" key="1">
    <citation type="journal article" date="2011" name="Stand. Genomic Sci.">
        <title>Complete genome sequence of Parvibaculum lavamentivorans type strain (DS-1(T)).</title>
        <authorList>
            <person name="Schleheck D."/>
            <person name="Weiss M."/>
            <person name="Pitluck S."/>
            <person name="Bruce D."/>
            <person name="Land M.L."/>
            <person name="Han S."/>
            <person name="Saunders E."/>
            <person name="Tapia R."/>
            <person name="Detter C."/>
            <person name="Brettin T."/>
            <person name="Han J."/>
            <person name="Woyke T."/>
            <person name="Goodwin L."/>
            <person name="Pennacchio L."/>
            <person name="Nolan M."/>
            <person name="Cook A.M."/>
            <person name="Kjelleberg S."/>
            <person name="Thomas T."/>
        </authorList>
    </citation>
    <scope>NUCLEOTIDE SEQUENCE [LARGE SCALE GENOMIC DNA]</scope>
    <source>
        <strain evidence="6">DS-1 / DSM 13023 / NCIMB 13966</strain>
    </source>
</reference>
<keyword evidence="3" id="KW-0558">Oxidation</keyword>
<keyword evidence="2" id="KW-0560">Oxidoreductase</keyword>
<dbReference type="FunFam" id="3.40.605.10:FF:000007">
    <property type="entry name" value="NAD/NADP-dependent betaine aldehyde dehydrogenase"/>
    <property type="match status" value="1"/>
</dbReference>
<dbReference type="GO" id="GO:0016620">
    <property type="term" value="F:oxidoreductase activity, acting on the aldehyde or oxo group of donors, NAD or NADP as acceptor"/>
    <property type="evidence" value="ECO:0007669"/>
    <property type="project" value="InterPro"/>
</dbReference>
<evidence type="ECO:0000256" key="1">
    <source>
        <dbReference type="ARBA" id="ARBA00009986"/>
    </source>
</evidence>
<evidence type="ECO:0000313" key="5">
    <source>
        <dbReference type="EMBL" id="ABS61789.1"/>
    </source>
</evidence>
<name>A7HPF6_PARL1</name>